<dbReference type="Proteomes" id="UP001189616">
    <property type="component" value="Unassembled WGS sequence"/>
</dbReference>
<reference evidence="1 2" key="1">
    <citation type="submission" date="2023-07" db="EMBL/GenBank/DDBJ databases">
        <authorList>
            <person name="Peeters C."/>
        </authorList>
    </citation>
    <scope>NUCLEOTIDE SEQUENCE [LARGE SCALE GENOMIC DNA]</scope>
    <source>
        <strain evidence="1 2">LMG 7141</strain>
    </source>
</reference>
<keyword evidence="2" id="KW-1185">Reference proteome</keyword>
<organism evidence="1 2">
    <name type="scientific">Ralstonia condita</name>
    <dbReference type="NCBI Taxonomy" id="3058600"/>
    <lineage>
        <taxon>Bacteria</taxon>
        <taxon>Pseudomonadati</taxon>
        <taxon>Pseudomonadota</taxon>
        <taxon>Betaproteobacteria</taxon>
        <taxon>Burkholderiales</taxon>
        <taxon>Burkholderiaceae</taxon>
        <taxon>Ralstonia</taxon>
    </lineage>
</organism>
<dbReference type="EMBL" id="CATYWO010000006">
    <property type="protein sequence ID" value="CAJ0798101.1"/>
    <property type="molecule type" value="Genomic_DNA"/>
</dbReference>
<protein>
    <submittedName>
        <fullName evidence="1">Uncharacterized protein</fullName>
    </submittedName>
</protein>
<evidence type="ECO:0000313" key="1">
    <source>
        <dbReference type="EMBL" id="CAJ0798101.1"/>
    </source>
</evidence>
<evidence type="ECO:0000313" key="2">
    <source>
        <dbReference type="Proteomes" id="UP001189616"/>
    </source>
</evidence>
<name>A0ABN9J5H8_9RALS</name>
<gene>
    <name evidence="1" type="ORF">LMG7141_03481</name>
</gene>
<sequence length="160" mass="17453">MPPLIFRVTAWLDGQSETQRLTMPAAPSATGQHITLLAHTHTYDVGGSMPRAEWEKRFAAGLPDSTIPLGCDTTACQFIRHRWAKTGIDVTLRPVSASGTFQALSIGVTLHRFRPSSDAQVPSLVDTWTHDIDTSLRMGDSRTLDLDGQGTVTIERLATP</sequence>
<accession>A0ABN9J5H8</accession>
<comment type="caution">
    <text evidence="1">The sequence shown here is derived from an EMBL/GenBank/DDBJ whole genome shotgun (WGS) entry which is preliminary data.</text>
</comment>
<proteinExistence type="predicted"/>